<dbReference type="OrthoDB" id="185373at2759"/>
<comment type="caution">
    <text evidence="2">The sequence shown here is derived from an EMBL/GenBank/DDBJ whole genome shotgun (WGS) entry which is preliminary data.</text>
</comment>
<dbReference type="EMBL" id="PKPP01004114">
    <property type="protein sequence ID" value="PWA66013.1"/>
    <property type="molecule type" value="Genomic_DNA"/>
</dbReference>
<dbReference type="Proteomes" id="UP000245207">
    <property type="component" value="Unassembled WGS sequence"/>
</dbReference>
<sequence length="169" mass="18871">MLGMGHLETCFFFFKEMLEYGVVPDNFTFPFVLKDCANVGDVGVGRDVHDHVVRTGWDKDVFVCAGVIDMYATWGEVGSAREVFGKVVEWEVVIWNAMMAGYGQNWCAAECFGLCGEMVWSGVRQTVATLVTAISSCAEMSDLVHGRELHGYSWRQGFEFQNKVKTALV</sequence>
<gene>
    <name evidence="2" type="ORF">CTI12_AA330710</name>
</gene>
<protein>
    <submittedName>
        <fullName evidence="2">Tetratricopeptide-like helical domain, DYW domain protein</fullName>
    </submittedName>
</protein>
<dbReference type="GO" id="GO:0009451">
    <property type="term" value="P:RNA modification"/>
    <property type="evidence" value="ECO:0007669"/>
    <property type="project" value="InterPro"/>
</dbReference>
<dbReference type="Gene3D" id="1.25.40.10">
    <property type="entry name" value="Tetratricopeptide repeat domain"/>
    <property type="match status" value="1"/>
</dbReference>
<evidence type="ECO:0000256" key="1">
    <source>
        <dbReference type="ARBA" id="ARBA00022737"/>
    </source>
</evidence>
<keyword evidence="3" id="KW-1185">Reference proteome</keyword>
<reference evidence="2 3" key="1">
    <citation type="journal article" date="2018" name="Mol. Plant">
        <title>The genome of Artemisia annua provides insight into the evolution of Asteraceae family and artemisinin biosynthesis.</title>
        <authorList>
            <person name="Shen Q."/>
            <person name="Zhang L."/>
            <person name="Liao Z."/>
            <person name="Wang S."/>
            <person name="Yan T."/>
            <person name="Shi P."/>
            <person name="Liu M."/>
            <person name="Fu X."/>
            <person name="Pan Q."/>
            <person name="Wang Y."/>
            <person name="Lv Z."/>
            <person name="Lu X."/>
            <person name="Zhang F."/>
            <person name="Jiang W."/>
            <person name="Ma Y."/>
            <person name="Chen M."/>
            <person name="Hao X."/>
            <person name="Li L."/>
            <person name="Tang Y."/>
            <person name="Lv G."/>
            <person name="Zhou Y."/>
            <person name="Sun X."/>
            <person name="Brodelius P.E."/>
            <person name="Rose J.K.C."/>
            <person name="Tang K."/>
        </authorList>
    </citation>
    <scope>NUCLEOTIDE SEQUENCE [LARGE SCALE GENOMIC DNA]</scope>
    <source>
        <strain evidence="3">cv. Huhao1</strain>
        <tissue evidence="2">Leaf</tissue>
    </source>
</reference>
<dbReference type="Pfam" id="PF01535">
    <property type="entry name" value="PPR"/>
    <property type="match status" value="1"/>
</dbReference>
<name>A0A2U1MXM2_ARTAN</name>
<accession>A0A2U1MXM2</accession>
<dbReference type="InterPro" id="IPR002885">
    <property type="entry name" value="PPR_rpt"/>
</dbReference>
<dbReference type="PANTHER" id="PTHR47926">
    <property type="entry name" value="PENTATRICOPEPTIDE REPEAT-CONTAINING PROTEIN"/>
    <property type="match status" value="1"/>
</dbReference>
<dbReference type="PANTHER" id="PTHR47926:SF470">
    <property type="entry name" value="DYW DOMAIN-CONTAINING PROTEIN"/>
    <property type="match status" value="1"/>
</dbReference>
<dbReference type="STRING" id="35608.A0A2U1MXM2"/>
<dbReference type="AlphaFoldDB" id="A0A2U1MXM2"/>
<dbReference type="InterPro" id="IPR011990">
    <property type="entry name" value="TPR-like_helical_dom_sf"/>
</dbReference>
<evidence type="ECO:0000313" key="3">
    <source>
        <dbReference type="Proteomes" id="UP000245207"/>
    </source>
</evidence>
<proteinExistence type="predicted"/>
<dbReference type="GO" id="GO:0003723">
    <property type="term" value="F:RNA binding"/>
    <property type="evidence" value="ECO:0007669"/>
    <property type="project" value="InterPro"/>
</dbReference>
<keyword evidence="1" id="KW-0677">Repeat</keyword>
<dbReference type="InterPro" id="IPR046960">
    <property type="entry name" value="PPR_At4g14850-like_plant"/>
</dbReference>
<evidence type="ECO:0000313" key="2">
    <source>
        <dbReference type="EMBL" id="PWA66013.1"/>
    </source>
</evidence>
<organism evidence="2 3">
    <name type="scientific">Artemisia annua</name>
    <name type="common">Sweet wormwood</name>
    <dbReference type="NCBI Taxonomy" id="35608"/>
    <lineage>
        <taxon>Eukaryota</taxon>
        <taxon>Viridiplantae</taxon>
        <taxon>Streptophyta</taxon>
        <taxon>Embryophyta</taxon>
        <taxon>Tracheophyta</taxon>
        <taxon>Spermatophyta</taxon>
        <taxon>Magnoliopsida</taxon>
        <taxon>eudicotyledons</taxon>
        <taxon>Gunneridae</taxon>
        <taxon>Pentapetalae</taxon>
        <taxon>asterids</taxon>
        <taxon>campanulids</taxon>
        <taxon>Asterales</taxon>
        <taxon>Asteraceae</taxon>
        <taxon>Asteroideae</taxon>
        <taxon>Anthemideae</taxon>
        <taxon>Artemisiinae</taxon>
        <taxon>Artemisia</taxon>
    </lineage>
</organism>